<gene>
    <name evidence="3" type="ORF">E0L32_002867</name>
</gene>
<name>A0A507BEM5_9PEZI</name>
<evidence type="ECO:0000256" key="2">
    <source>
        <dbReference type="SAM" id="SignalP"/>
    </source>
</evidence>
<dbReference type="GeneID" id="41970314"/>
<feature type="region of interest" description="Disordered" evidence="1">
    <location>
        <begin position="37"/>
        <end position="57"/>
    </location>
</feature>
<organism evidence="3 4">
    <name type="scientific">Thyridium curvatum</name>
    <dbReference type="NCBI Taxonomy" id="1093900"/>
    <lineage>
        <taxon>Eukaryota</taxon>
        <taxon>Fungi</taxon>
        <taxon>Dikarya</taxon>
        <taxon>Ascomycota</taxon>
        <taxon>Pezizomycotina</taxon>
        <taxon>Sordariomycetes</taxon>
        <taxon>Sordariomycetidae</taxon>
        <taxon>Thyridiales</taxon>
        <taxon>Thyridiaceae</taxon>
        <taxon>Thyridium</taxon>
    </lineage>
</organism>
<protein>
    <submittedName>
        <fullName evidence="3">Uncharacterized protein</fullName>
    </submittedName>
</protein>
<reference evidence="3 4" key="1">
    <citation type="submission" date="2019-06" db="EMBL/GenBank/DDBJ databases">
        <title>Draft genome sequence of the filamentous fungus Phialemoniopsis curvata isolated from diesel fuel.</title>
        <authorList>
            <person name="Varaljay V.A."/>
            <person name="Lyon W.J."/>
            <person name="Crouch A.L."/>
            <person name="Drake C.E."/>
            <person name="Hollomon J.M."/>
            <person name="Nadeau L.J."/>
            <person name="Nunn H.S."/>
            <person name="Stevenson B.S."/>
            <person name="Bojanowski C.L."/>
            <person name="Crookes-Goodson W.J."/>
        </authorList>
    </citation>
    <scope>NUCLEOTIDE SEQUENCE [LARGE SCALE GENOMIC DNA]</scope>
    <source>
        <strain evidence="3 4">D216</strain>
    </source>
</reference>
<keyword evidence="4" id="KW-1185">Reference proteome</keyword>
<dbReference type="Proteomes" id="UP000319257">
    <property type="component" value="Unassembled WGS sequence"/>
</dbReference>
<dbReference type="AlphaFoldDB" id="A0A507BEM5"/>
<dbReference type="RefSeq" id="XP_030999477.1">
    <property type="nucleotide sequence ID" value="XM_031137103.1"/>
</dbReference>
<dbReference type="EMBL" id="SKBQ01000012">
    <property type="protein sequence ID" value="TPX17766.1"/>
    <property type="molecule type" value="Genomic_DNA"/>
</dbReference>
<evidence type="ECO:0000256" key="1">
    <source>
        <dbReference type="SAM" id="MobiDB-lite"/>
    </source>
</evidence>
<accession>A0A507BEM5</accession>
<sequence length="110" mass="11360">MRVNSIIASFLVALAVGADAGKVTLTGWTEVGCKGTSGTTSENVDSRPGHHHNECKNVHSGAKSIKMKAIPDGCTATIYSDGCNKDKKAARVGKCVGLGGKEIRGISIDC</sequence>
<evidence type="ECO:0000313" key="3">
    <source>
        <dbReference type="EMBL" id="TPX17766.1"/>
    </source>
</evidence>
<comment type="caution">
    <text evidence="3">The sequence shown here is derived from an EMBL/GenBank/DDBJ whole genome shotgun (WGS) entry which is preliminary data.</text>
</comment>
<dbReference type="InParanoid" id="A0A507BEM5"/>
<keyword evidence="2" id="KW-0732">Signal</keyword>
<feature type="chain" id="PRO_5021432980" evidence="2">
    <location>
        <begin position="21"/>
        <end position="110"/>
    </location>
</feature>
<feature type="signal peptide" evidence="2">
    <location>
        <begin position="1"/>
        <end position="20"/>
    </location>
</feature>
<proteinExistence type="predicted"/>
<evidence type="ECO:0000313" key="4">
    <source>
        <dbReference type="Proteomes" id="UP000319257"/>
    </source>
</evidence>
<feature type="compositionally biased region" description="Basic and acidic residues" evidence="1">
    <location>
        <begin position="44"/>
        <end position="57"/>
    </location>
</feature>